<dbReference type="RefSeq" id="XP_014350467.1">
    <property type="nucleotide sequence ID" value="XM_014494981.1"/>
</dbReference>
<organism evidence="3 4">
    <name type="scientific">Latimeria chalumnae</name>
    <name type="common">Coelacanth</name>
    <dbReference type="NCBI Taxonomy" id="7897"/>
    <lineage>
        <taxon>Eukaryota</taxon>
        <taxon>Metazoa</taxon>
        <taxon>Chordata</taxon>
        <taxon>Craniata</taxon>
        <taxon>Vertebrata</taxon>
        <taxon>Euteleostomi</taxon>
        <taxon>Coelacanthiformes</taxon>
        <taxon>Coelacanthidae</taxon>
        <taxon>Latimeria</taxon>
    </lineage>
</organism>
<dbReference type="GeneID" id="102353314"/>
<dbReference type="GeneTree" id="ENSGT00530000063770"/>
<reference evidence="3" key="3">
    <citation type="submission" date="2025-09" db="UniProtKB">
        <authorList>
            <consortium name="Ensembl"/>
        </authorList>
    </citation>
    <scope>IDENTIFICATION</scope>
</reference>
<dbReference type="PANTHER" id="PTHR15215:SF3">
    <property type="entry name" value="PROTEIN THEMIS3"/>
    <property type="match status" value="1"/>
</dbReference>
<reference evidence="3" key="2">
    <citation type="submission" date="2025-08" db="UniProtKB">
        <authorList>
            <consortium name="Ensembl"/>
        </authorList>
    </citation>
    <scope>IDENTIFICATION</scope>
</reference>
<dbReference type="eggNOG" id="ENOG502SJ9V">
    <property type="taxonomic scope" value="Eukaryota"/>
</dbReference>
<evidence type="ECO:0000313" key="3">
    <source>
        <dbReference type="Ensembl" id="ENSLACP00000012694.2"/>
    </source>
</evidence>
<dbReference type="GO" id="GO:0005634">
    <property type="term" value="C:nucleus"/>
    <property type="evidence" value="ECO:0007669"/>
    <property type="project" value="TreeGrafter"/>
</dbReference>
<reference evidence="4" key="1">
    <citation type="submission" date="2011-08" db="EMBL/GenBank/DDBJ databases">
        <title>The draft genome of Latimeria chalumnae.</title>
        <authorList>
            <person name="Di Palma F."/>
            <person name="Alfoldi J."/>
            <person name="Johnson J."/>
            <person name="Berlin A."/>
            <person name="Gnerre S."/>
            <person name="Jaffe D."/>
            <person name="MacCallum I."/>
            <person name="Young S."/>
            <person name="Walker B.J."/>
            <person name="Lander E."/>
            <person name="Lindblad-Toh K."/>
        </authorList>
    </citation>
    <scope>NUCLEOTIDE SEQUENCE [LARGE SCALE GENOMIC DNA]</scope>
    <source>
        <strain evidence="4">Wild caught</strain>
    </source>
</reference>
<sequence length="616" mass="69389">MEQSRAQSWNSFISSLSPNNFNKTIKVITGEYLTGSLYSLSFSEGDVIKITELIVFGAKAELYQNHKYVKTVDIPPGYKGEFQLVADPNLYETVADLIQHVKIGNEKESQPLVQNNARICFSCINIEKETKLCLLGLEEAGSETFLKCKLLKNKKSPTILLPMNCRGQFQECQEKQSYSMDAILKWKLSASYKRMVIPVRGILFHGAMDILPEEFNGYLRLLPNYLVKGVLSDGTETIIPADIDMQIVDISDSEQKNTFTTSMSLQDVYWQASAKFPLTVRIVDVRNDQLLGTQQLKQPRYEVGDYLTILRKESLKKYLVMEITHHSSPRYFLVSSTYQGIFQRVPRVFQFVYDVELARQIGNEISVIAHKDYVAETSQLSSFKKGDGFRALGCGTVPTATGGKVQNIEVLECENILTHVKVKLPLYAEGNFSEITGNNDRGYIMDQLYLKSYHAKVIAQDCTLQNDPLCSPKELKIAHQITEECLMATYEGCSSQALEIPVNRVNLLVKVIDYSPLLRDTSTAMCPFYKVEILSAADYQSLISYEELPQPPPVPPRSSRDRTSNEYYCSSVLPKNGPSPPTLTEVTSGTLPALEKLFLVQQKAKNLYLPTGTNYN</sequence>
<dbReference type="PANTHER" id="PTHR15215">
    <property type="entry name" value="CABIT DOMAIN-CONTAINING PROTEIN"/>
    <property type="match status" value="1"/>
</dbReference>
<dbReference type="InterPro" id="IPR025946">
    <property type="entry name" value="CABIT_dom"/>
</dbReference>
<comment type="similarity">
    <text evidence="1">Belongs to the themis family.</text>
</comment>
<dbReference type="EMBL" id="AFYH01174217">
    <property type="status" value="NOT_ANNOTATED_CDS"/>
    <property type="molecule type" value="Genomic_DNA"/>
</dbReference>
<dbReference type="InParanoid" id="H3ASS3"/>
<dbReference type="GO" id="GO:0005737">
    <property type="term" value="C:cytoplasm"/>
    <property type="evidence" value="ECO:0007669"/>
    <property type="project" value="TreeGrafter"/>
</dbReference>
<protein>
    <recommendedName>
        <fullName evidence="2">CABIT domain-containing protein</fullName>
    </recommendedName>
</protein>
<proteinExistence type="inferred from homology"/>
<name>H3ASS3_LATCH</name>
<evidence type="ECO:0000313" key="4">
    <source>
        <dbReference type="Proteomes" id="UP000008672"/>
    </source>
</evidence>
<feature type="domain" description="CABIT" evidence="2">
    <location>
        <begin position="24"/>
        <end position="257"/>
    </location>
</feature>
<evidence type="ECO:0000256" key="1">
    <source>
        <dbReference type="ARBA" id="ARBA00006414"/>
    </source>
</evidence>
<dbReference type="Pfam" id="PF12736">
    <property type="entry name" value="CABIT"/>
    <property type="match status" value="2"/>
</dbReference>
<dbReference type="AlphaFoldDB" id="H3ASS3"/>
<dbReference type="OMA" id="MRQIYSM"/>
<dbReference type="Ensembl" id="ENSLACT00000012788.2">
    <property type="protein sequence ID" value="ENSLACP00000012694.2"/>
    <property type="gene ID" value="ENSLACG00000011184.2"/>
</dbReference>
<gene>
    <name evidence="3" type="primary">LOC102353314</name>
</gene>
<dbReference type="KEGG" id="lcm:102353314"/>
<dbReference type="InterPro" id="IPR039671">
    <property type="entry name" value="THEMIS"/>
</dbReference>
<keyword evidence="4" id="KW-1185">Reference proteome</keyword>
<dbReference type="Proteomes" id="UP000008672">
    <property type="component" value="Unassembled WGS sequence"/>
</dbReference>
<dbReference type="HOGENOM" id="CLU_022319_1_0_1"/>
<dbReference type="GO" id="GO:0050852">
    <property type="term" value="P:T cell receptor signaling pathway"/>
    <property type="evidence" value="ECO:0007669"/>
    <property type="project" value="TreeGrafter"/>
</dbReference>
<evidence type="ECO:0000259" key="2">
    <source>
        <dbReference type="Pfam" id="PF12736"/>
    </source>
</evidence>
<accession>H3ASS3</accession>
<dbReference type="EMBL" id="AFYH01174216">
    <property type="status" value="NOT_ANNOTATED_CDS"/>
    <property type="molecule type" value="Genomic_DNA"/>
</dbReference>
<dbReference type="OrthoDB" id="9947228at2759"/>
<feature type="domain" description="CABIT" evidence="2">
    <location>
        <begin position="297"/>
        <end position="511"/>
    </location>
</feature>